<reference evidence="2 3" key="1">
    <citation type="submission" date="2024-03" db="EMBL/GenBank/DDBJ databases">
        <title>Aureococcus anophagefferens CCMP1851 and Kratosvirus quantuckense: Draft genome of a second virus-susceptible host strain in the model system.</title>
        <authorList>
            <person name="Chase E."/>
            <person name="Truchon A.R."/>
            <person name="Schepens W."/>
            <person name="Wilhelm S.W."/>
        </authorList>
    </citation>
    <scope>NUCLEOTIDE SEQUENCE [LARGE SCALE GENOMIC DNA]</scope>
    <source>
        <strain evidence="2 3">CCMP1851</strain>
    </source>
</reference>
<accession>A0ABR1FXB1</accession>
<protein>
    <submittedName>
        <fullName evidence="2">Uncharacterized protein</fullName>
    </submittedName>
</protein>
<dbReference type="SUPFAM" id="SSF88697">
    <property type="entry name" value="PUA domain-like"/>
    <property type="match status" value="1"/>
</dbReference>
<evidence type="ECO:0000313" key="3">
    <source>
        <dbReference type="Proteomes" id="UP001363151"/>
    </source>
</evidence>
<comment type="caution">
    <text evidence="2">The sequence shown here is derived from an EMBL/GenBank/DDBJ whole genome shotgun (WGS) entry which is preliminary data.</text>
</comment>
<dbReference type="EMBL" id="JBBJCI010000210">
    <property type="protein sequence ID" value="KAK7240543.1"/>
    <property type="molecule type" value="Genomic_DNA"/>
</dbReference>
<organism evidence="2 3">
    <name type="scientific">Aureococcus anophagefferens</name>
    <name type="common">Harmful bloom alga</name>
    <dbReference type="NCBI Taxonomy" id="44056"/>
    <lineage>
        <taxon>Eukaryota</taxon>
        <taxon>Sar</taxon>
        <taxon>Stramenopiles</taxon>
        <taxon>Ochrophyta</taxon>
        <taxon>Pelagophyceae</taxon>
        <taxon>Pelagomonadales</taxon>
        <taxon>Pelagomonadaceae</taxon>
        <taxon>Aureococcus</taxon>
    </lineage>
</organism>
<keyword evidence="3" id="KW-1185">Reference proteome</keyword>
<dbReference type="Proteomes" id="UP001363151">
    <property type="component" value="Unassembled WGS sequence"/>
</dbReference>
<name>A0ABR1FXB1_AURAN</name>
<dbReference type="Gene3D" id="2.30.130.30">
    <property type="entry name" value="Hypothetical protein"/>
    <property type="match status" value="1"/>
</dbReference>
<evidence type="ECO:0000313" key="2">
    <source>
        <dbReference type="EMBL" id="KAK7240543.1"/>
    </source>
</evidence>
<feature type="compositionally biased region" description="Basic residues" evidence="1">
    <location>
        <begin position="651"/>
        <end position="662"/>
    </location>
</feature>
<dbReference type="InterPro" id="IPR015947">
    <property type="entry name" value="PUA-like_sf"/>
</dbReference>
<proteinExistence type="predicted"/>
<sequence>MLGDRPRVDAATLSKADNEMLFVMSYECRRVGARGSRGKKSKYEEFDKAAGIEGLPRGTLQGRRLKARERLEPAFEAMQADIDALRARSLEVRLIEPPELKQPPEAERQAVLDRALRCAADHEARAPPVAVSPGDAVTSLFDDVIWDGIVDRVEGDAVEVHYFLDHNMHTHKVDELRVLRPAAGCLGALRERGDGDAMDVPAAVADVDLAPRLQGYFDHAELLRARALAVEDSDDAEELTRLAALPLSRVLREVAGSRGVLAAQQLDAAVAGNGKVSSCLEQEDSPFTNPYSFHTSFWNLCSGEDGVGREVRRRGSVLEFYVEMFSWLLDRDANICVGIEIPRGKFETMFEKAGIFLSNTLWPYDTSCSKCCASVQLMKKWTGHDAHVDHVSVGGVDCDRDDFVTDALGRFFDSALAAATYRPRFCVDVADAFLLTGLGLHRERDRDVERDAAEVVDDERVDDDEAAAFDDEDGGGDSAKKDQIVAMMDAALASTARVARGAWPDVALCVKPEWLEKILRGEKTVDLRGTISKKAGTRFGLICSGTSTVWGECTFVECRGPLTKDELLALQPRHLVHARDDGEPDTADELRARVKYRNCYAWVIKDAVVYETGFAYVHPRGAIGWVDLTKSVAEHPRFRQRSPPRKSVAGRPRKKGKTTRSF</sequence>
<gene>
    <name evidence="2" type="ORF">SO694_00057024</name>
</gene>
<evidence type="ECO:0000256" key="1">
    <source>
        <dbReference type="SAM" id="MobiDB-lite"/>
    </source>
</evidence>
<feature type="region of interest" description="Disordered" evidence="1">
    <location>
        <begin position="636"/>
        <end position="662"/>
    </location>
</feature>